<proteinExistence type="predicted"/>
<gene>
    <name evidence="2" type="ORF">R1sor_021490</name>
</gene>
<feature type="transmembrane region" description="Helical" evidence="1">
    <location>
        <begin position="250"/>
        <end position="267"/>
    </location>
</feature>
<dbReference type="Proteomes" id="UP001633002">
    <property type="component" value="Unassembled WGS sequence"/>
</dbReference>
<comment type="caution">
    <text evidence="2">The sequence shown here is derived from an EMBL/GenBank/DDBJ whole genome shotgun (WGS) entry which is preliminary data.</text>
</comment>
<evidence type="ECO:0000313" key="2">
    <source>
        <dbReference type="EMBL" id="KAL3678534.1"/>
    </source>
</evidence>
<dbReference type="EMBL" id="JBJQOH010000007">
    <property type="protein sequence ID" value="KAL3678534.1"/>
    <property type="molecule type" value="Genomic_DNA"/>
</dbReference>
<dbReference type="AlphaFoldDB" id="A0ABD3GLF4"/>
<keyword evidence="1" id="KW-0472">Membrane</keyword>
<protein>
    <submittedName>
        <fullName evidence="2">Uncharacterized protein</fullName>
    </submittedName>
</protein>
<evidence type="ECO:0000256" key="1">
    <source>
        <dbReference type="SAM" id="Phobius"/>
    </source>
</evidence>
<feature type="transmembrane region" description="Helical" evidence="1">
    <location>
        <begin position="204"/>
        <end position="226"/>
    </location>
</feature>
<keyword evidence="1" id="KW-0812">Transmembrane</keyword>
<keyword evidence="1" id="KW-1133">Transmembrane helix</keyword>
<organism evidence="2 3">
    <name type="scientific">Riccia sorocarpa</name>
    <dbReference type="NCBI Taxonomy" id="122646"/>
    <lineage>
        <taxon>Eukaryota</taxon>
        <taxon>Viridiplantae</taxon>
        <taxon>Streptophyta</taxon>
        <taxon>Embryophyta</taxon>
        <taxon>Marchantiophyta</taxon>
        <taxon>Marchantiopsida</taxon>
        <taxon>Marchantiidae</taxon>
        <taxon>Marchantiales</taxon>
        <taxon>Ricciaceae</taxon>
        <taxon>Riccia</taxon>
    </lineage>
</organism>
<keyword evidence="3" id="KW-1185">Reference proteome</keyword>
<sequence>MARSEDLESCLLPEKGDARSWSRIQQRLRWQSPSADILHYRTELLFLSVWMEALSRRLEAVKEGTTGICWKIIQNISHTAIFLCSLPLHLADWIYMAISALETGVADIWWRSAQALREMFQSLCNSYFEVLHPFVSKLLAGCGMIIRVCLVVVEIFGWIAGVVIYATVYFSTFCIAVGLTSRLILQLQGNSPSSIYGSDEIPLIRVFISQAVLAAVTAPISFCLYARKARIDERFLDFAADYTRSRENPLVLRIVTCWALSFVLSFLGAVLFWLFLVMTGIILVLFVLLLYGVFVSVESAAKWIDGFATHFLSSMARFWRNRRIHQELSEQVDMIRSTCYLLQKGER</sequence>
<accession>A0ABD3GLF4</accession>
<name>A0ABD3GLF4_9MARC</name>
<reference evidence="2 3" key="1">
    <citation type="submission" date="2024-09" db="EMBL/GenBank/DDBJ databases">
        <title>Chromosome-scale assembly of Riccia sorocarpa.</title>
        <authorList>
            <person name="Paukszto L."/>
        </authorList>
    </citation>
    <scope>NUCLEOTIDE SEQUENCE [LARGE SCALE GENOMIC DNA]</scope>
    <source>
        <strain evidence="2">LP-2024</strain>
        <tissue evidence="2">Aerial parts of the thallus</tissue>
    </source>
</reference>
<feature type="transmembrane region" description="Helical" evidence="1">
    <location>
        <begin position="273"/>
        <end position="294"/>
    </location>
</feature>
<evidence type="ECO:0000313" key="3">
    <source>
        <dbReference type="Proteomes" id="UP001633002"/>
    </source>
</evidence>